<accession>A0ACB9FAE1</accession>
<evidence type="ECO:0000313" key="1">
    <source>
        <dbReference type="EMBL" id="KAI3768107.1"/>
    </source>
</evidence>
<comment type="caution">
    <text evidence="1">The sequence shown here is derived from an EMBL/GenBank/DDBJ whole genome shotgun (WGS) entry which is preliminary data.</text>
</comment>
<keyword evidence="2" id="KW-1185">Reference proteome</keyword>
<organism evidence="1 2">
    <name type="scientific">Cichorium intybus</name>
    <name type="common">Chicory</name>
    <dbReference type="NCBI Taxonomy" id="13427"/>
    <lineage>
        <taxon>Eukaryota</taxon>
        <taxon>Viridiplantae</taxon>
        <taxon>Streptophyta</taxon>
        <taxon>Embryophyta</taxon>
        <taxon>Tracheophyta</taxon>
        <taxon>Spermatophyta</taxon>
        <taxon>Magnoliopsida</taxon>
        <taxon>eudicotyledons</taxon>
        <taxon>Gunneridae</taxon>
        <taxon>Pentapetalae</taxon>
        <taxon>asterids</taxon>
        <taxon>campanulids</taxon>
        <taxon>Asterales</taxon>
        <taxon>Asteraceae</taxon>
        <taxon>Cichorioideae</taxon>
        <taxon>Cichorieae</taxon>
        <taxon>Cichoriinae</taxon>
        <taxon>Cichorium</taxon>
    </lineage>
</organism>
<protein>
    <submittedName>
        <fullName evidence="1">Uncharacterized protein</fullName>
    </submittedName>
</protein>
<dbReference type="EMBL" id="CM042011">
    <property type="protein sequence ID" value="KAI3768107.1"/>
    <property type="molecule type" value="Genomic_DNA"/>
</dbReference>
<gene>
    <name evidence="1" type="ORF">L2E82_18539</name>
</gene>
<reference evidence="2" key="1">
    <citation type="journal article" date="2022" name="Mol. Ecol. Resour.">
        <title>The genomes of chicory, endive, great burdock and yacon provide insights into Asteraceae palaeo-polyploidization history and plant inulin production.</title>
        <authorList>
            <person name="Fan W."/>
            <person name="Wang S."/>
            <person name="Wang H."/>
            <person name="Wang A."/>
            <person name="Jiang F."/>
            <person name="Liu H."/>
            <person name="Zhao H."/>
            <person name="Xu D."/>
            <person name="Zhang Y."/>
        </authorList>
    </citation>
    <scope>NUCLEOTIDE SEQUENCE [LARGE SCALE GENOMIC DNA]</scope>
    <source>
        <strain evidence="2">cv. Punajuju</strain>
    </source>
</reference>
<proteinExistence type="predicted"/>
<name>A0ACB9FAE1_CICIN</name>
<reference evidence="1 2" key="2">
    <citation type="journal article" date="2022" name="Mol. Ecol. Resour.">
        <title>The genomes of chicory, endive, great burdock and yacon provide insights into Asteraceae paleo-polyploidization history and plant inulin production.</title>
        <authorList>
            <person name="Fan W."/>
            <person name="Wang S."/>
            <person name="Wang H."/>
            <person name="Wang A."/>
            <person name="Jiang F."/>
            <person name="Liu H."/>
            <person name="Zhao H."/>
            <person name="Xu D."/>
            <person name="Zhang Y."/>
        </authorList>
    </citation>
    <scope>NUCLEOTIDE SEQUENCE [LARGE SCALE GENOMIC DNA]</scope>
    <source>
        <strain evidence="2">cv. Punajuju</strain>
        <tissue evidence="1">Leaves</tissue>
    </source>
</reference>
<dbReference type="Proteomes" id="UP001055811">
    <property type="component" value="Linkage Group LG03"/>
</dbReference>
<sequence>MKPSIYTSTVRFAFPVILTVVVYFHAISCQETRPFDVCGETVQCGDISLEYPFWGFDRPAYCGHPDFQLTCQSNVPLLSYESVNYRVLDMNTSTHTITIARNDLRANFCPQFLYNTSYNSTLFNGHIFGQRNVSLFYDCNTSMPQIPLGSTYQFTCDVNGSQTDGYFFRSDIITPGMANFFAHCKNHIDVLINQPWAARLGVKHATTDYLWSALWDGFQLQWTANKDECNQCIRSNGRCGSDLTSTHLFACYCANGNFRLNCNDSNGSRGKLFSNLVVGIFTFCSDKEPVRRLFETPVNGPKNHNSRILVT</sequence>
<evidence type="ECO:0000313" key="2">
    <source>
        <dbReference type="Proteomes" id="UP001055811"/>
    </source>
</evidence>